<evidence type="ECO:0000313" key="3">
    <source>
        <dbReference type="EMBL" id="KZT70619.1"/>
    </source>
</evidence>
<reference evidence="3 4" key="1">
    <citation type="journal article" date="2016" name="Mol. Biol. Evol.">
        <title>Comparative Genomics of Early-Diverging Mushroom-Forming Fungi Provides Insights into the Origins of Lignocellulose Decay Capabilities.</title>
        <authorList>
            <person name="Nagy L.G."/>
            <person name="Riley R."/>
            <person name="Tritt A."/>
            <person name="Adam C."/>
            <person name="Daum C."/>
            <person name="Floudas D."/>
            <person name="Sun H."/>
            <person name="Yadav J.S."/>
            <person name="Pangilinan J."/>
            <person name="Larsson K.H."/>
            <person name="Matsuura K."/>
            <person name="Barry K."/>
            <person name="Labutti K."/>
            <person name="Kuo R."/>
            <person name="Ohm R.A."/>
            <person name="Bhattacharya S.S."/>
            <person name="Shirouzu T."/>
            <person name="Yoshinaga Y."/>
            <person name="Martin F.M."/>
            <person name="Grigoriev I.V."/>
            <person name="Hibbett D.S."/>
        </authorList>
    </citation>
    <scope>NUCLEOTIDE SEQUENCE [LARGE SCALE GENOMIC DNA]</scope>
    <source>
        <strain evidence="3 4">L-15889</strain>
    </source>
</reference>
<keyword evidence="4" id="KW-1185">Reference proteome</keyword>
<dbReference type="InterPro" id="IPR045339">
    <property type="entry name" value="DUF6534"/>
</dbReference>
<name>A0A165RDS1_9APHY</name>
<sequence length="109" mass="12000">MLTLSTTVSRSVNRVLRLVILYTVETSIVTSVGATAGVVMYALLPSTQIYTAMLRILPHLILSSLLVALNARAGLRERQRSVIVLSPIVRSRASNYRSVDITQTWQSCP</sequence>
<dbReference type="Pfam" id="PF20152">
    <property type="entry name" value="DUF6534"/>
    <property type="match status" value="1"/>
</dbReference>
<feature type="transmembrane region" description="Helical" evidence="1">
    <location>
        <begin position="20"/>
        <end position="43"/>
    </location>
</feature>
<keyword evidence="1" id="KW-0472">Membrane</keyword>
<dbReference type="OrthoDB" id="3220866at2759"/>
<feature type="transmembrane region" description="Helical" evidence="1">
    <location>
        <begin position="49"/>
        <end position="71"/>
    </location>
</feature>
<evidence type="ECO:0000256" key="1">
    <source>
        <dbReference type="SAM" id="Phobius"/>
    </source>
</evidence>
<organism evidence="3 4">
    <name type="scientific">Daedalea quercina L-15889</name>
    <dbReference type="NCBI Taxonomy" id="1314783"/>
    <lineage>
        <taxon>Eukaryota</taxon>
        <taxon>Fungi</taxon>
        <taxon>Dikarya</taxon>
        <taxon>Basidiomycota</taxon>
        <taxon>Agaricomycotina</taxon>
        <taxon>Agaricomycetes</taxon>
        <taxon>Polyporales</taxon>
        <taxon>Fomitopsis</taxon>
    </lineage>
</organism>
<evidence type="ECO:0000313" key="4">
    <source>
        <dbReference type="Proteomes" id="UP000076727"/>
    </source>
</evidence>
<evidence type="ECO:0000259" key="2">
    <source>
        <dbReference type="Pfam" id="PF20152"/>
    </source>
</evidence>
<feature type="domain" description="DUF6534" evidence="2">
    <location>
        <begin position="4"/>
        <end position="73"/>
    </location>
</feature>
<gene>
    <name evidence="3" type="ORF">DAEQUDRAFT_178358</name>
</gene>
<dbReference type="EMBL" id="KV429050">
    <property type="protein sequence ID" value="KZT70619.1"/>
    <property type="molecule type" value="Genomic_DNA"/>
</dbReference>
<accession>A0A165RDS1</accession>
<keyword evidence="1" id="KW-1133">Transmembrane helix</keyword>
<proteinExistence type="predicted"/>
<dbReference type="Proteomes" id="UP000076727">
    <property type="component" value="Unassembled WGS sequence"/>
</dbReference>
<keyword evidence="1" id="KW-0812">Transmembrane</keyword>
<protein>
    <recommendedName>
        <fullName evidence="2">DUF6534 domain-containing protein</fullName>
    </recommendedName>
</protein>
<dbReference type="AlphaFoldDB" id="A0A165RDS1"/>